<dbReference type="CDD" id="cd00075">
    <property type="entry name" value="HATPase"/>
    <property type="match status" value="1"/>
</dbReference>
<dbReference type="EC" id="2.7.13.3" evidence="3"/>
<comment type="catalytic activity">
    <reaction evidence="1">
        <text>ATP + protein L-histidine = ADP + protein N-phospho-L-histidine.</text>
        <dbReference type="EC" id="2.7.13.3"/>
    </reaction>
</comment>
<evidence type="ECO:0000256" key="1">
    <source>
        <dbReference type="ARBA" id="ARBA00000085"/>
    </source>
</evidence>
<keyword evidence="8" id="KW-0547">Nucleotide-binding</keyword>
<evidence type="ECO:0000256" key="10">
    <source>
        <dbReference type="ARBA" id="ARBA00022840"/>
    </source>
</evidence>
<dbReference type="Gene3D" id="1.10.287.130">
    <property type="match status" value="1"/>
</dbReference>
<dbReference type="GO" id="GO:0000155">
    <property type="term" value="F:phosphorelay sensor kinase activity"/>
    <property type="evidence" value="ECO:0007669"/>
    <property type="project" value="InterPro"/>
</dbReference>
<dbReference type="OrthoDB" id="9786919at2"/>
<dbReference type="PRINTS" id="PR00344">
    <property type="entry name" value="BCTRLSENSOR"/>
</dbReference>
<dbReference type="SMART" id="SM00387">
    <property type="entry name" value="HATPase_c"/>
    <property type="match status" value="1"/>
</dbReference>
<keyword evidence="12" id="KW-0902">Two-component regulatory system</keyword>
<dbReference type="GO" id="GO:0005886">
    <property type="term" value="C:plasma membrane"/>
    <property type="evidence" value="ECO:0007669"/>
    <property type="project" value="UniProtKB-SubCell"/>
</dbReference>
<comment type="subcellular location">
    <subcellularLocation>
        <location evidence="2">Cell membrane</location>
        <topology evidence="2">Multi-pass membrane protein</topology>
    </subcellularLocation>
</comment>
<evidence type="ECO:0000256" key="9">
    <source>
        <dbReference type="ARBA" id="ARBA00022777"/>
    </source>
</evidence>
<dbReference type="PANTHER" id="PTHR45528">
    <property type="entry name" value="SENSOR HISTIDINE KINASE CPXA"/>
    <property type="match status" value="1"/>
</dbReference>
<evidence type="ECO:0000256" key="13">
    <source>
        <dbReference type="ARBA" id="ARBA00023136"/>
    </source>
</evidence>
<dbReference type="InterPro" id="IPR004358">
    <property type="entry name" value="Sig_transdc_His_kin-like_C"/>
</dbReference>
<evidence type="ECO:0000256" key="12">
    <source>
        <dbReference type="ARBA" id="ARBA00023012"/>
    </source>
</evidence>
<dbReference type="Pfam" id="PF02518">
    <property type="entry name" value="HATPase_c"/>
    <property type="match status" value="1"/>
</dbReference>
<keyword evidence="13 14" id="KW-0472">Membrane</keyword>
<gene>
    <name evidence="16" type="ORF">DWV06_13230</name>
</gene>
<dbReference type="PANTHER" id="PTHR45528:SF1">
    <property type="entry name" value="SENSOR HISTIDINE KINASE CPXA"/>
    <property type="match status" value="1"/>
</dbReference>
<dbReference type="Pfam" id="PF00512">
    <property type="entry name" value="HisKA"/>
    <property type="match status" value="1"/>
</dbReference>
<protein>
    <recommendedName>
        <fullName evidence="3">histidine kinase</fullName>
        <ecNumber evidence="3">2.7.13.3</ecNumber>
    </recommendedName>
</protein>
<proteinExistence type="predicted"/>
<dbReference type="Proteomes" id="UP000255036">
    <property type="component" value="Unassembled WGS sequence"/>
</dbReference>
<dbReference type="SUPFAM" id="SSF47384">
    <property type="entry name" value="Homodimeric domain of signal transducing histidine kinase"/>
    <property type="match status" value="1"/>
</dbReference>
<dbReference type="InterPro" id="IPR003661">
    <property type="entry name" value="HisK_dim/P_dom"/>
</dbReference>
<evidence type="ECO:0000256" key="4">
    <source>
        <dbReference type="ARBA" id="ARBA00022475"/>
    </source>
</evidence>
<evidence type="ECO:0000256" key="8">
    <source>
        <dbReference type="ARBA" id="ARBA00022741"/>
    </source>
</evidence>
<evidence type="ECO:0000259" key="15">
    <source>
        <dbReference type="PROSITE" id="PS50109"/>
    </source>
</evidence>
<evidence type="ECO:0000256" key="11">
    <source>
        <dbReference type="ARBA" id="ARBA00022989"/>
    </source>
</evidence>
<dbReference type="EMBL" id="QRCT01000048">
    <property type="protein sequence ID" value="RDU22727.1"/>
    <property type="molecule type" value="Genomic_DNA"/>
</dbReference>
<dbReference type="InterPro" id="IPR036097">
    <property type="entry name" value="HisK_dim/P_sf"/>
</dbReference>
<keyword evidence="6" id="KW-0808">Transferase</keyword>
<dbReference type="RefSeq" id="WP_115482661.1">
    <property type="nucleotide sequence ID" value="NZ_QRCT01000048.1"/>
</dbReference>
<evidence type="ECO:0000256" key="3">
    <source>
        <dbReference type="ARBA" id="ARBA00012438"/>
    </source>
</evidence>
<sequence>MFRKMRKIRIGIRLKITLSLVILFITSGTFLYCIISRQIDSNIQTQITKDLQELKTNTEVYVRQTLIMYKGNNDEDSYKKLIYNIVQELYTDLRQDLAAYTKEGEVVLSTKKTLFQNERKDQDFQYALKNKSAYSMKYLPDGGLTVVFSMPIQIEKKEIGIIRYQLDYTELRQQGSRTAQMILKVIIIVFAVIFLLIYCVITQFIKPIRQLTQTSNLVAENLMNNRINENILTTWTGSERGDEIGELSKNYSIMLDTVITQFQKMQQDQDRILKLMNTKQEFYNNVTHELKTPLTTISGFAQLIKENGREDEELLQKGIDHIMHESTRLHQMVLQLLEMSDSTTKQNLTTIYLERLIRSVVEAMKIKANRYNNEIVLHLEKGLRIQGQEAKIRQVFINLIDNAIKYGMPREEIVIHAYCKEGYVWVLITNKGEGIAKEHIMHIFEPLYRVDKKEAREKGSTGLGLSICQKIMKEHNAEIQVSSDGKQETTFTLRFVFEERKSHENK</sequence>
<evidence type="ECO:0000256" key="2">
    <source>
        <dbReference type="ARBA" id="ARBA00004651"/>
    </source>
</evidence>
<dbReference type="CDD" id="cd06225">
    <property type="entry name" value="HAMP"/>
    <property type="match status" value="1"/>
</dbReference>
<dbReference type="FunFam" id="3.30.565.10:FF:000006">
    <property type="entry name" value="Sensor histidine kinase WalK"/>
    <property type="match status" value="1"/>
</dbReference>
<keyword evidence="5" id="KW-0597">Phosphoprotein</keyword>
<organism evidence="16 17">
    <name type="scientific">Anaerosacchariphilus polymeriproducens</name>
    <dbReference type="NCBI Taxonomy" id="1812858"/>
    <lineage>
        <taxon>Bacteria</taxon>
        <taxon>Bacillati</taxon>
        <taxon>Bacillota</taxon>
        <taxon>Clostridia</taxon>
        <taxon>Lachnospirales</taxon>
        <taxon>Lachnospiraceae</taxon>
        <taxon>Anaerosacchariphilus</taxon>
    </lineage>
</organism>
<evidence type="ECO:0000256" key="5">
    <source>
        <dbReference type="ARBA" id="ARBA00022553"/>
    </source>
</evidence>
<dbReference type="SUPFAM" id="SSF55874">
    <property type="entry name" value="ATPase domain of HSP90 chaperone/DNA topoisomerase II/histidine kinase"/>
    <property type="match status" value="1"/>
</dbReference>
<evidence type="ECO:0000256" key="7">
    <source>
        <dbReference type="ARBA" id="ARBA00022692"/>
    </source>
</evidence>
<evidence type="ECO:0000256" key="14">
    <source>
        <dbReference type="SAM" id="Phobius"/>
    </source>
</evidence>
<dbReference type="AlphaFoldDB" id="A0A371AT26"/>
<keyword evidence="9" id="KW-0418">Kinase</keyword>
<dbReference type="GO" id="GO:0005524">
    <property type="term" value="F:ATP binding"/>
    <property type="evidence" value="ECO:0007669"/>
    <property type="project" value="UniProtKB-KW"/>
</dbReference>
<name>A0A371AT26_9FIRM</name>
<keyword evidence="11 14" id="KW-1133">Transmembrane helix</keyword>
<dbReference type="PROSITE" id="PS50109">
    <property type="entry name" value="HIS_KIN"/>
    <property type="match status" value="1"/>
</dbReference>
<dbReference type="FunFam" id="1.10.287.130:FF:000001">
    <property type="entry name" value="Two-component sensor histidine kinase"/>
    <property type="match status" value="1"/>
</dbReference>
<keyword evidence="4" id="KW-1003">Cell membrane</keyword>
<keyword evidence="17" id="KW-1185">Reference proteome</keyword>
<dbReference type="SMART" id="SM00388">
    <property type="entry name" value="HisKA"/>
    <property type="match status" value="1"/>
</dbReference>
<keyword evidence="10" id="KW-0067">ATP-binding</keyword>
<dbReference type="CDD" id="cd00082">
    <property type="entry name" value="HisKA"/>
    <property type="match status" value="1"/>
</dbReference>
<comment type="caution">
    <text evidence="16">The sequence shown here is derived from an EMBL/GenBank/DDBJ whole genome shotgun (WGS) entry which is preliminary data.</text>
</comment>
<evidence type="ECO:0000256" key="6">
    <source>
        <dbReference type="ARBA" id="ARBA00022679"/>
    </source>
</evidence>
<feature type="domain" description="Histidine kinase" evidence="15">
    <location>
        <begin position="285"/>
        <end position="499"/>
    </location>
</feature>
<dbReference type="Gene3D" id="6.10.340.10">
    <property type="match status" value="1"/>
</dbReference>
<accession>A0A371AT26</accession>
<evidence type="ECO:0000313" key="16">
    <source>
        <dbReference type="EMBL" id="RDU22727.1"/>
    </source>
</evidence>
<keyword evidence="7 14" id="KW-0812">Transmembrane</keyword>
<dbReference type="InterPro" id="IPR050398">
    <property type="entry name" value="HssS/ArlS-like"/>
</dbReference>
<dbReference type="Gene3D" id="3.30.565.10">
    <property type="entry name" value="Histidine kinase-like ATPase, C-terminal domain"/>
    <property type="match status" value="1"/>
</dbReference>
<feature type="transmembrane region" description="Helical" evidence="14">
    <location>
        <begin position="181"/>
        <end position="201"/>
    </location>
</feature>
<dbReference type="InterPro" id="IPR003594">
    <property type="entry name" value="HATPase_dom"/>
</dbReference>
<evidence type="ECO:0000313" key="17">
    <source>
        <dbReference type="Proteomes" id="UP000255036"/>
    </source>
</evidence>
<dbReference type="InterPro" id="IPR005467">
    <property type="entry name" value="His_kinase_dom"/>
</dbReference>
<dbReference type="InterPro" id="IPR036890">
    <property type="entry name" value="HATPase_C_sf"/>
</dbReference>
<reference evidence="16 17" key="1">
    <citation type="submission" date="2018-07" db="EMBL/GenBank/DDBJ databases">
        <title>Anaerosacharophilus polymeroproducens gen. nov. sp. nov., an anaerobic bacterium isolated from salt field.</title>
        <authorList>
            <person name="Kim W."/>
            <person name="Yang S.-H."/>
            <person name="Oh J."/>
            <person name="Lee J.-H."/>
            <person name="Kwon K.K."/>
        </authorList>
    </citation>
    <scope>NUCLEOTIDE SEQUENCE [LARGE SCALE GENOMIC DNA]</scope>
    <source>
        <strain evidence="16 17">MCWD5</strain>
    </source>
</reference>